<protein>
    <submittedName>
        <fullName evidence="1">Uncharacterized protein</fullName>
    </submittedName>
</protein>
<evidence type="ECO:0000313" key="1">
    <source>
        <dbReference type="EMBL" id="JAD31570.1"/>
    </source>
</evidence>
<name>A0A0A8Z469_ARUDO</name>
<proteinExistence type="predicted"/>
<sequence length="22" mass="2511">MIPFLEQCTGMIHHSLIGLLRT</sequence>
<dbReference type="EMBL" id="GBRH01266325">
    <property type="protein sequence ID" value="JAD31570.1"/>
    <property type="molecule type" value="Transcribed_RNA"/>
</dbReference>
<reference evidence="1" key="2">
    <citation type="journal article" date="2015" name="Data Brief">
        <title>Shoot transcriptome of the giant reed, Arundo donax.</title>
        <authorList>
            <person name="Barrero R.A."/>
            <person name="Guerrero F.D."/>
            <person name="Moolhuijzen P."/>
            <person name="Goolsby J.A."/>
            <person name="Tidwell J."/>
            <person name="Bellgard S.E."/>
            <person name="Bellgard M.I."/>
        </authorList>
    </citation>
    <scope>NUCLEOTIDE SEQUENCE</scope>
    <source>
        <tissue evidence="1">Shoot tissue taken approximately 20 cm above the soil surface</tissue>
    </source>
</reference>
<dbReference type="AlphaFoldDB" id="A0A0A8Z469"/>
<reference evidence="1" key="1">
    <citation type="submission" date="2014-09" db="EMBL/GenBank/DDBJ databases">
        <authorList>
            <person name="Magalhaes I.L.F."/>
            <person name="Oliveira U."/>
            <person name="Santos F.R."/>
            <person name="Vidigal T.H.D.A."/>
            <person name="Brescovit A.D."/>
            <person name="Santos A.J."/>
        </authorList>
    </citation>
    <scope>NUCLEOTIDE SEQUENCE</scope>
    <source>
        <tissue evidence="1">Shoot tissue taken approximately 20 cm above the soil surface</tissue>
    </source>
</reference>
<organism evidence="1">
    <name type="scientific">Arundo donax</name>
    <name type="common">Giant reed</name>
    <name type="synonym">Donax arundinaceus</name>
    <dbReference type="NCBI Taxonomy" id="35708"/>
    <lineage>
        <taxon>Eukaryota</taxon>
        <taxon>Viridiplantae</taxon>
        <taxon>Streptophyta</taxon>
        <taxon>Embryophyta</taxon>
        <taxon>Tracheophyta</taxon>
        <taxon>Spermatophyta</taxon>
        <taxon>Magnoliopsida</taxon>
        <taxon>Liliopsida</taxon>
        <taxon>Poales</taxon>
        <taxon>Poaceae</taxon>
        <taxon>PACMAD clade</taxon>
        <taxon>Arundinoideae</taxon>
        <taxon>Arundineae</taxon>
        <taxon>Arundo</taxon>
    </lineage>
</organism>
<accession>A0A0A8Z469</accession>